<accession>A0A9P8G404</accession>
<feature type="non-terminal residue" evidence="2">
    <location>
        <position position="93"/>
    </location>
</feature>
<sequence length="93" mass="9153">SCPGAGAERGGSGGGDVMEISLLRPDAVRLPPAGRGCALGLAAAAGFDCVEACGLAGDSDGDSKALISMADSNPESDNMDQDIKGTKLKARTS</sequence>
<organism evidence="2 3">
    <name type="scientific">Aureobasidium melanogenum</name>
    <name type="common">Aureobasidium pullulans var. melanogenum</name>
    <dbReference type="NCBI Taxonomy" id="46634"/>
    <lineage>
        <taxon>Eukaryota</taxon>
        <taxon>Fungi</taxon>
        <taxon>Dikarya</taxon>
        <taxon>Ascomycota</taxon>
        <taxon>Pezizomycotina</taxon>
        <taxon>Dothideomycetes</taxon>
        <taxon>Dothideomycetidae</taxon>
        <taxon>Dothideales</taxon>
        <taxon>Saccotheciaceae</taxon>
        <taxon>Aureobasidium</taxon>
    </lineage>
</organism>
<evidence type="ECO:0000313" key="3">
    <source>
        <dbReference type="Proteomes" id="UP000729357"/>
    </source>
</evidence>
<reference evidence="2" key="2">
    <citation type="submission" date="2021-08" db="EMBL/GenBank/DDBJ databases">
        <authorList>
            <person name="Gostincar C."/>
            <person name="Sun X."/>
            <person name="Song Z."/>
            <person name="Gunde-Cimerman N."/>
        </authorList>
    </citation>
    <scope>NUCLEOTIDE SEQUENCE</scope>
    <source>
        <strain evidence="2">EXF-9298</strain>
    </source>
</reference>
<protein>
    <submittedName>
        <fullName evidence="2">Uncharacterized protein</fullName>
    </submittedName>
</protein>
<proteinExistence type="predicted"/>
<feature type="region of interest" description="Disordered" evidence="1">
    <location>
        <begin position="66"/>
        <end position="93"/>
    </location>
</feature>
<feature type="non-terminal residue" evidence="2">
    <location>
        <position position="1"/>
    </location>
</feature>
<dbReference type="AlphaFoldDB" id="A0A9P8G404"/>
<keyword evidence="3" id="KW-1185">Reference proteome</keyword>
<evidence type="ECO:0000256" key="1">
    <source>
        <dbReference type="SAM" id="MobiDB-lite"/>
    </source>
</evidence>
<name>A0A9P8G404_AURME</name>
<gene>
    <name evidence="2" type="ORF">KCU98_g2450</name>
</gene>
<reference evidence="2" key="1">
    <citation type="journal article" date="2021" name="J Fungi (Basel)">
        <title>Virulence traits and population genomics of the black yeast Aureobasidium melanogenum.</title>
        <authorList>
            <person name="Cernosa A."/>
            <person name="Sun X."/>
            <person name="Gostincar C."/>
            <person name="Fang C."/>
            <person name="Gunde-Cimerman N."/>
            <person name="Song Z."/>
        </authorList>
    </citation>
    <scope>NUCLEOTIDE SEQUENCE</scope>
    <source>
        <strain evidence="2">EXF-9298</strain>
    </source>
</reference>
<dbReference type="Proteomes" id="UP000729357">
    <property type="component" value="Unassembled WGS sequence"/>
</dbReference>
<evidence type="ECO:0000313" key="2">
    <source>
        <dbReference type="EMBL" id="KAG9988641.1"/>
    </source>
</evidence>
<comment type="caution">
    <text evidence="2">The sequence shown here is derived from an EMBL/GenBank/DDBJ whole genome shotgun (WGS) entry which is preliminary data.</text>
</comment>
<dbReference type="EMBL" id="JAHFXS010000136">
    <property type="protein sequence ID" value="KAG9988641.1"/>
    <property type="molecule type" value="Genomic_DNA"/>
</dbReference>